<evidence type="ECO:0000313" key="3">
    <source>
        <dbReference type="EMBL" id="EED34428.1"/>
    </source>
</evidence>
<dbReference type="InterPro" id="IPR025877">
    <property type="entry name" value="MobA-like_NTP_Trfase"/>
</dbReference>
<sequence>MKLGIMVLAAGASRRFGGCKLLASVHTKPLLQHAIDLAQTHDHEALVVITGHWHEAIVAAQAQGEIGEARIIHNKDWQLGMSSSIRCGVEALEGRCNHLLILLGDQPGITPRDIDTLIAALPDHQIACASYAGICGVPALFSEEVFTDLKALRGDRGAKALFVQTDRRVAQCAIPAAAVDIDTLVDLESYRNTTAQ</sequence>
<reference evidence="4" key="1">
    <citation type="journal article" date="2013" name="BMC Microbiol.">
        <title>Taxonomy and evolution of bacteriochlorophyll a-containing members of the OM60/NOR5 clade of marine gammaproteobacteria: description of Luminiphilus syltensis gen. nov., sp. nov., reclassification of Haliea rubra as Pseudohaliea rubra gen. nov., comb. nov., and emendation of Chromatocurvus halotolerans.</title>
        <authorList>
            <person name="Spring S."/>
            <person name="Riedel T."/>
            <person name="Sproer C."/>
            <person name="Yan S."/>
            <person name="Harder J."/>
            <person name="Fuchs B.M."/>
        </authorList>
    </citation>
    <scope>NUCLEOTIDE SEQUENCE [LARGE SCALE GENOMIC DNA]</scope>
    <source>
        <strain evidence="4">NOR51-B</strain>
    </source>
</reference>
<dbReference type="AlphaFoldDB" id="B8KU16"/>
<accession>B8KU16</accession>
<evidence type="ECO:0000313" key="4">
    <source>
        <dbReference type="Proteomes" id="UP000004699"/>
    </source>
</evidence>
<dbReference type="Pfam" id="PF12804">
    <property type="entry name" value="NTP_transf_3"/>
    <property type="match status" value="1"/>
</dbReference>
<dbReference type="GO" id="GO:0016779">
    <property type="term" value="F:nucleotidyltransferase activity"/>
    <property type="evidence" value="ECO:0007669"/>
    <property type="project" value="UniProtKB-ARBA"/>
</dbReference>
<dbReference type="PANTHER" id="PTHR43777:SF1">
    <property type="entry name" value="MOLYBDENUM COFACTOR CYTIDYLYLTRANSFERASE"/>
    <property type="match status" value="1"/>
</dbReference>
<dbReference type="EMBL" id="DS999411">
    <property type="protein sequence ID" value="EED34428.1"/>
    <property type="molecule type" value="Genomic_DNA"/>
</dbReference>
<feature type="domain" description="MobA-like NTP transferase" evidence="2">
    <location>
        <begin position="6"/>
        <end position="165"/>
    </location>
</feature>
<proteinExistence type="predicted"/>
<dbReference type="CDD" id="cd04182">
    <property type="entry name" value="GT_2_like_f"/>
    <property type="match status" value="1"/>
</dbReference>
<name>B8KU16_9GAMM</name>
<dbReference type="Gene3D" id="3.90.550.10">
    <property type="entry name" value="Spore Coat Polysaccharide Biosynthesis Protein SpsA, Chain A"/>
    <property type="match status" value="1"/>
</dbReference>
<keyword evidence="4" id="KW-1185">Reference proteome</keyword>
<gene>
    <name evidence="3" type="ORF">NOR51B_365</name>
</gene>
<dbReference type="STRING" id="565045.NOR51B_365"/>
<dbReference type="SUPFAM" id="SSF53448">
    <property type="entry name" value="Nucleotide-diphospho-sugar transferases"/>
    <property type="match status" value="1"/>
</dbReference>
<organism evidence="3 4">
    <name type="scientific">Luminiphilus syltensis NOR5-1B</name>
    <dbReference type="NCBI Taxonomy" id="565045"/>
    <lineage>
        <taxon>Bacteria</taxon>
        <taxon>Pseudomonadati</taxon>
        <taxon>Pseudomonadota</taxon>
        <taxon>Gammaproteobacteria</taxon>
        <taxon>Cellvibrionales</taxon>
        <taxon>Halieaceae</taxon>
        <taxon>Luminiphilus</taxon>
    </lineage>
</organism>
<dbReference type="HOGENOM" id="CLU_061980_2_0_6"/>
<protein>
    <submittedName>
        <fullName evidence="3">4-diphosphocytidyl-2C-methyl-D-erythritol synthase</fullName>
    </submittedName>
</protein>
<keyword evidence="1" id="KW-0460">Magnesium</keyword>
<dbReference type="eggNOG" id="COG2068">
    <property type="taxonomic scope" value="Bacteria"/>
</dbReference>
<evidence type="ECO:0000256" key="1">
    <source>
        <dbReference type="ARBA" id="ARBA00022842"/>
    </source>
</evidence>
<evidence type="ECO:0000259" key="2">
    <source>
        <dbReference type="Pfam" id="PF12804"/>
    </source>
</evidence>
<dbReference type="Proteomes" id="UP000004699">
    <property type="component" value="Unassembled WGS sequence"/>
</dbReference>
<dbReference type="InterPro" id="IPR029044">
    <property type="entry name" value="Nucleotide-diphossugar_trans"/>
</dbReference>
<dbReference type="PANTHER" id="PTHR43777">
    <property type="entry name" value="MOLYBDENUM COFACTOR CYTIDYLYLTRANSFERASE"/>
    <property type="match status" value="1"/>
</dbReference>
<dbReference type="RefSeq" id="WP_009019176.1">
    <property type="nucleotide sequence ID" value="NZ_DS999411.1"/>
</dbReference>